<feature type="domain" description="MBD" evidence="6">
    <location>
        <begin position="881"/>
        <end position="956"/>
    </location>
</feature>
<feature type="compositionally biased region" description="Acidic residues" evidence="4">
    <location>
        <begin position="761"/>
        <end position="792"/>
    </location>
</feature>
<evidence type="ECO:0000256" key="4">
    <source>
        <dbReference type="SAM" id="MobiDB-lite"/>
    </source>
</evidence>
<dbReference type="GO" id="GO:0005634">
    <property type="term" value="C:nucleus"/>
    <property type="evidence" value="ECO:0007669"/>
    <property type="project" value="UniProtKB-SubCell"/>
</dbReference>
<dbReference type="PROSITE" id="PS50827">
    <property type="entry name" value="DDT"/>
    <property type="match status" value="1"/>
</dbReference>
<feature type="region of interest" description="Disordered" evidence="4">
    <location>
        <begin position="571"/>
        <end position="605"/>
    </location>
</feature>
<comment type="caution">
    <text evidence="7">The sequence shown here is derived from an EMBL/GenBank/DDBJ whole genome shotgun (WGS) entry which is preliminary data.</text>
</comment>
<accession>A0AAW0P3V2</accession>
<evidence type="ECO:0008006" key="9">
    <source>
        <dbReference type="Google" id="ProtNLM"/>
    </source>
</evidence>
<feature type="compositionally biased region" description="Basic and acidic residues" evidence="4">
    <location>
        <begin position="1408"/>
        <end position="1417"/>
    </location>
</feature>
<organism evidence="7 8">
    <name type="scientific">Mugilogobius chulae</name>
    <name type="common">yellowstripe goby</name>
    <dbReference type="NCBI Taxonomy" id="88201"/>
    <lineage>
        <taxon>Eukaryota</taxon>
        <taxon>Metazoa</taxon>
        <taxon>Chordata</taxon>
        <taxon>Craniata</taxon>
        <taxon>Vertebrata</taxon>
        <taxon>Euteleostomi</taxon>
        <taxon>Actinopterygii</taxon>
        <taxon>Neopterygii</taxon>
        <taxon>Teleostei</taxon>
        <taxon>Neoteleostei</taxon>
        <taxon>Acanthomorphata</taxon>
        <taxon>Gobiaria</taxon>
        <taxon>Gobiiformes</taxon>
        <taxon>Gobioidei</taxon>
        <taxon>Gobiidae</taxon>
        <taxon>Gobionellinae</taxon>
        <taxon>Mugilogobius</taxon>
    </lineage>
</organism>
<feature type="region of interest" description="Disordered" evidence="4">
    <location>
        <begin position="1353"/>
        <end position="1425"/>
    </location>
</feature>
<dbReference type="Pfam" id="PF02791">
    <property type="entry name" value="DDT"/>
    <property type="match status" value="1"/>
</dbReference>
<feature type="compositionally biased region" description="Polar residues" evidence="4">
    <location>
        <begin position="457"/>
        <end position="476"/>
    </location>
</feature>
<proteinExistence type="predicted"/>
<dbReference type="SMART" id="SM00571">
    <property type="entry name" value="DDT"/>
    <property type="match status" value="1"/>
</dbReference>
<protein>
    <recommendedName>
        <fullName evidence="9">Bromodomain adjacent to zinc finger domain protein 2B</fullName>
    </recommendedName>
</protein>
<feature type="domain" description="DDT" evidence="5">
    <location>
        <begin position="1173"/>
        <end position="1238"/>
    </location>
</feature>
<feature type="compositionally biased region" description="Acidic residues" evidence="4">
    <location>
        <begin position="1383"/>
        <end position="1407"/>
    </location>
</feature>
<dbReference type="Gene3D" id="3.30.890.10">
    <property type="entry name" value="Methyl-cpg-binding Protein 2, Chain A"/>
    <property type="match status" value="1"/>
</dbReference>
<dbReference type="SUPFAM" id="SSF54171">
    <property type="entry name" value="DNA-binding domain"/>
    <property type="match status" value="1"/>
</dbReference>
<dbReference type="PROSITE" id="PS50982">
    <property type="entry name" value="MBD"/>
    <property type="match status" value="1"/>
</dbReference>
<feature type="region of interest" description="Disordered" evidence="4">
    <location>
        <begin position="1106"/>
        <end position="1131"/>
    </location>
</feature>
<sequence>MESSSDTFRQEAVAVIRPVANGAAKASGGGGARLCHLSLGSSGTREGPFTLLLYGVRRAAGLPSAHPVCGAHLLPRGLFLLLLLFLTRASLQEQPGPEPLWTGIHPQQLWPSVWGSGRTAFHWFHIVKCLPFGQPPSLRSAVHCRSGTSRVRRLGSLGMSALAAHPQLGALSEWWRAAEAHGRGAAAFLPSFIGFPPFFTPHIQPNHSASPVQMRLPSKNSHSPPKGMNGAVNGSVVCPPSTQSGSFSSSPAPVQTSAKPTKNIEPPNSHRSSPPLNKPAGPTEKTHKTKEKKSRKKLADGSTASHSESGSSSDISSDGSLSSDLEDLPEDDEDDDDDEEDEEDEDKSSELTDSDKRAKKKSKVSTQNSAKTDRLLSGASAAEAQAKTESKPPKVPSNPSTLVPLPRSVSPPAPSQTAPLALHNSRPRTEQHFSVIQSTGLAANSKPMALVTHRESSPSSSPIALTTSPKALSRTVSPKLLPSSSPQRLPLSLCSSPKPLSVPSPPRSSLPMSTSPKPFALTSPVTSSQKRTLKPPQHAAGGKPSKRKLLEASLAQINEFRLKQTLGSQGQLFPAELKKQAGSKSPKRTSLSPLPPVPAPQNNHSNLFLSSALLGLPEPHHPNGVIQSTTQDAPLALITKPRKDSAPQGKSPQCDSDSGSMPVNLSTGASRTQSQPPLPHPILLGKGHSLGLGQAQADALAAWKGLPQNHLVQSLVDLFRAGESGIGIPGVSIPGVGIPGVGLPGTCNPTAGLPANKESDDSGDDDDDEDDDLEEEDEEDSDDSLSESDSNSDSDISGKKAKELKLSSGSSKKESSSRRLTKGAELLNTSSNHTATSCSPLNLQVIKSPIVSSSSALAYHSSPGSSYSLASPLGLVKKKRVMDDKDLMLPLELGWRRETRIKSVAGRPQGDVAYYGPCGKKLRQYPDVMKGLQWSLLKEDEVIPRILAMEGRRGRPPNSDRQLGPDGAKEIARQAAQMKLMRKLEKQALARAAKEARKQQAIMAAEERRKQKEQIKILKQQEKIKRIQQIRMEKELRAQQILEAKRRKKEEAANAKILEAEKRIKEKEMRRQQAEILKHQELERHRLDMERERRRQHVMLMKAVEARKKAEERERVRQEKRDEKRLNKERKLEQRRLEQELARELKKPNEDMCLSDHKPLPEFSRIPGLILPGRAVSDCLMLIQFLRGFGKVLGLDLNADVPTLGMLQEGLLNVGDSMGQVQDLLVKMLSLAVCDPGLPPGQKTKTMLGDHLTNVGINRDNVSEVLQMYMGAHCANTDLAPLALSLKTKAFQAHMPEQKASILGFLANELACSKAVISEIDKSLDQMANMRKDKIIMEGKLKKLRTIYAKRTGKREASMGVEETQSVGTPSSATKRKRKMAADSDDEDDDDDDSDDQPDDEDDEEEEEIKKVKKTEAYDEDDVDQATSIEELEKQIEKLAKQHHQIRRSCTRSHTRFAP</sequence>
<dbReference type="PANTHER" id="PTHR45915:SF1">
    <property type="entry name" value="BROMODOMAIN ADJACENT TO ZINC FINGER DOMAIN PROTEIN 2B"/>
    <property type="match status" value="1"/>
</dbReference>
<evidence type="ECO:0000256" key="3">
    <source>
        <dbReference type="SAM" id="Coils"/>
    </source>
</evidence>
<feature type="region of interest" description="Disordered" evidence="4">
    <location>
        <begin position="640"/>
        <end position="685"/>
    </location>
</feature>
<evidence type="ECO:0000259" key="5">
    <source>
        <dbReference type="PROSITE" id="PS50827"/>
    </source>
</evidence>
<feature type="compositionally biased region" description="Low complexity" evidence="4">
    <location>
        <begin position="300"/>
        <end position="323"/>
    </location>
</feature>
<feature type="region of interest" description="Disordered" evidence="4">
    <location>
        <begin position="204"/>
        <end position="547"/>
    </location>
</feature>
<evidence type="ECO:0000313" key="8">
    <source>
        <dbReference type="Proteomes" id="UP001460270"/>
    </source>
</evidence>
<keyword evidence="3" id="KW-0175">Coiled coil</keyword>
<evidence type="ECO:0000313" key="7">
    <source>
        <dbReference type="EMBL" id="KAK7913182.1"/>
    </source>
</evidence>
<dbReference type="PANTHER" id="PTHR45915">
    <property type="entry name" value="TRANSCRIPTION INTERMEDIARY FACTOR"/>
    <property type="match status" value="1"/>
</dbReference>
<feature type="compositionally biased region" description="Polar residues" evidence="4">
    <location>
        <begin position="432"/>
        <end position="442"/>
    </location>
</feature>
<feature type="region of interest" description="Disordered" evidence="4">
    <location>
        <begin position="1439"/>
        <end position="1459"/>
    </location>
</feature>
<evidence type="ECO:0000256" key="1">
    <source>
        <dbReference type="ARBA" id="ARBA00004123"/>
    </source>
</evidence>
<dbReference type="Proteomes" id="UP001460270">
    <property type="component" value="Unassembled WGS sequence"/>
</dbReference>
<keyword evidence="2" id="KW-0539">Nucleus</keyword>
<reference evidence="8" key="1">
    <citation type="submission" date="2024-04" db="EMBL/GenBank/DDBJ databases">
        <title>Salinicola lusitanus LLJ914,a marine bacterium isolated from the Okinawa Trough.</title>
        <authorList>
            <person name="Li J."/>
        </authorList>
    </citation>
    <scope>NUCLEOTIDE SEQUENCE [LARGE SCALE GENOMIC DNA]</scope>
</reference>
<feature type="compositionally biased region" description="Polar residues" evidence="4">
    <location>
        <begin position="648"/>
        <end position="675"/>
    </location>
</feature>
<dbReference type="EMBL" id="JBBPFD010000009">
    <property type="protein sequence ID" value="KAK7913182.1"/>
    <property type="molecule type" value="Genomic_DNA"/>
</dbReference>
<dbReference type="InterPro" id="IPR016177">
    <property type="entry name" value="DNA-bd_dom_sf"/>
</dbReference>
<dbReference type="Pfam" id="PF01429">
    <property type="entry name" value="MBD"/>
    <property type="match status" value="1"/>
</dbReference>
<comment type="subcellular location">
    <subcellularLocation>
        <location evidence="1">Nucleus</location>
    </subcellularLocation>
</comment>
<dbReference type="GO" id="GO:0003677">
    <property type="term" value="F:DNA binding"/>
    <property type="evidence" value="ECO:0007669"/>
    <property type="project" value="InterPro"/>
</dbReference>
<gene>
    <name evidence="7" type="ORF">WMY93_013393</name>
</gene>
<name>A0AAW0P3V2_9GOBI</name>
<feature type="region of interest" description="Disordered" evidence="4">
    <location>
        <begin position="745"/>
        <end position="834"/>
    </location>
</feature>
<feature type="compositionally biased region" description="Polar residues" evidence="4">
    <location>
        <begin position="1363"/>
        <end position="1373"/>
    </location>
</feature>
<feature type="compositionally biased region" description="Low complexity" evidence="4">
    <location>
        <begin position="477"/>
        <end position="499"/>
    </location>
</feature>
<evidence type="ECO:0000259" key="6">
    <source>
        <dbReference type="PROSITE" id="PS50982"/>
    </source>
</evidence>
<feature type="compositionally biased region" description="Basic and acidic residues" evidence="4">
    <location>
        <begin position="796"/>
        <end position="817"/>
    </location>
</feature>
<keyword evidence="8" id="KW-1185">Reference proteome</keyword>
<feature type="compositionally biased region" description="Basic residues" evidence="4">
    <location>
        <begin position="287"/>
        <end position="296"/>
    </location>
</feature>
<dbReference type="SMART" id="SM00391">
    <property type="entry name" value="MBD"/>
    <property type="match status" value="1"/>
</dbReference>
<feature type="compositionally biased region" description="Basic residues" evidence="4">
    <location>
        <begin position="1441"/>
        <end position="1459"/>
    </location>
</feature>
<evidence type="ECO:0000256" key="2">
    <source>
        <dbReference type="ARBA" id="ARBA00023242"/>
    </source>
</evidence>
<feature type="coiled-coil region" evidence="3">
    <location>
        <begin position="989"/>
        <end position="1077"/>
    </location>
</feature>
<dbReference type="GO" id="GO:0000785">
    <property type="term" value="C:chromatin"/>
    <property type="evidence" value="ECO:0007669"/>
    <property type="project" value="TreeGrafter"/>
</dbReference>
<dbReference type="InterPro" id="IPR018501">
    <property type="entry name" value="DDT_dom"/>
</dbReference>
<feature type="compositionally biased region" description="Low complexity" evidence="4">
    <location>
        <begin position="239"/>
        <end position="253"/>
    </location>
</feature>
<feature type="compositionally biased region" description="Acidic residues" evidence="4">
    <location>
        <begin position="324"/>
        <end position="347"/>
    </location>
</feature>
<dbReference type="InterPro" id="IPR001739">
    <property type="entry name" value="Methyl_CpG_DNA-bd"/>
</dbReference>